<dbReference type="InterPro" id="IPR004045">
    <property type="entry name" value="Glutathione_S-Trfase_N"/>
</dbReference>
<dbReference type="Gene3D" id="3.40.30.10">
    <property type="entry name" value="Glutaredoxin"/>
    <property type="match status" value="1"/>
</dbReference>
<evidence type="ECO:0000259" key="1">
    <source>
        <dbReference type="PROSITE" id="PS50404"/>
    </source>
</evidence>
<evidence type="ECO:0000313" key="2">
    <source>
        <dbReference type="EMBL" id="PSJ03553.1"/>
    </source>
</evidence>
<evidence type="ECO:0000313" key="3">
    <source>
        <dbReference type="Proteomes" id="UP000243002"/>
    </source>
</evidence>
<gene>
    <name evidence="2" type="ORF">C7K55_12625</name>
</gene>
<dbReference type="PANTHER" id="PTHR42673:SF4">
    <property type="entry name" value="MALEYLACETOACETATE ISOMERASE"/>
    <property type="match status" value="1"/>
</dbReference>
<dbReference type="SFLD" id="SFLDS00019">
    <property type="entry name" value="Glutathione_Transferase_(cytos"/>
    <property type="match status" value="1"/>
</dbReference>
<sequence>MELHQFRHSAFCEKVRLVLAAKRLDYTVVEVTPGLGQLELFRLSGQRQVPVLLDGSEVIADSTAIALYLERHHPEPLLLPEAPAERARVLLIEDWADTALAAGCRLALVQAAAFDPLLRSALLPDSTPGPLRQLVSNLPAAVMAGVGEAVATVVGSAERQQLQTNLEQLAVLVADQPYLVGDRLTLADLAVAAQLGLLKFPASSGAPLAGQGVSGIADHPLLEPLFNWRDRIALEAGRG</sequence>
<accession>A0A2P7MQS5</accession>
<dbReference type="SUPFAM" id="SSF47616">
    <property type="entry name" value="GST C-terminal domain-like"/>
    <property type="match status" value="1"/>
</dbReference>
<protein>
    <submittedName>
        <fullName evidence="2">Glutathione S-transferase</fullName>
    </submittedName>
</protein>
<dbReference type="SFLD" id="SFLDG00358">
    <property type="entry name" value="Main_(cytGST)"/>
    <property type="match status" value="1"/>
</dbReference>
<reference evidence="2 3" key="1">
    <citation type="journal article" date="2018" name="Environ. Microbiol.">
        <title>Ecological and genomic features of two widespread freshwater picocyanobacteria.</title>
        <authorList>
            <person name="Cabello-Yeves P.J."/>
            <person name="Picazo A."/>
            <person name="Camacho A."/>
            <person name="Callieri C."/>
            <person name="Rosselli R."/>
            <person name="Roda-Garcia J.J."/>
            <person name="Coutinho F.H."/>
            <person name="Rodriguez-Valera F."/>
        </authorList>
    </citation>
    <scope>NUCLEOTIDE SEQUENCE [LARGE SCALE GENOMIC DNA]</scope>
    <source>
        <strain evidence="2 3">Tous</strain>
    </source>
</reference>
<dbReference type="Proteomes" id="UP000243002">
    <property type="component" value="Unassembled WGS sequence"/>
</dbReference>
<dbReference type="GO" id="GO:0004364">
    <property type="term" value="F:glutathione transferase activity"/>
    <property type="evidence" value="ECO:0007669"/>
    <property type="project" value="TreeGrafter"/>
</dbReference>
<dbReference type="PROSITE" id="PS50404">
    <property type="entry name" value="GST_NTER"/>
    <property type="match status" value="1"/>
</dbReference>
<dbReference type="EMBL" id="PXXO01000020">
    <property type="protein sequence ID" value="PSJ03553.1"/>
    <property type="molecule type" value="Genomic_DNA"/>
</dbReference>
<dbReference type="OrthoDB" id="465590at2"/>
<dbReference type="Pfam" id="PF13417">
    <property type="entry name" value="GST_N_3"/>
    <property type="match status" value="1"/>
</dbReference>
<dbReference type="GO" id="GO:0006749">
    <property type="term" value="P:glutathione metabolic process"/>
    <property type="evidence" value="ECO:0007669"/>
    <property type="project" value="TreeGrafter"/>
</dbReference>
<organism evidence="2 3">
    <name type="scientific">Cyanobium usitatum str. Tous</name>
    <dbReference type="NCBI Taxonomy" id="2116684"/>
    <lineage>
        <taxon>Bacteria</taxon>
        <taxon>Bacillati</taxon>
        <taxon>Cyanobacteriota</taxon>
        <taxon>Cyanophyceae</taxon>
        <taxon>Synechococcales</taxon>
        <taxon>Prochlorococcaceae</taxon>
        <taxon>Cyanobium</taxon>
    </lineage>
</organism>
<proteinExistence type="predicted"/>
<dbReference type="Gene3D" id="1.20.1050.10">
    <property type="match status" value="2"/>
</dbReference>
<keyword evidence="3" id="KW-1185">Reference proteome</keyword>
<dbReference type="InterPro" id="IPR036249">
    <property type="entry name" value="Thioredoxin-like_sf"/>
</dbReference>
<dbReference type="GO" id="GO:0006559">
    <property type="term" value="P:L-phenylalanine catabolic process"/>
    <property type="evidence" value="ECO:0007669"/>
    <property type="project" value="TreeGrafter"/>
</dbReference>
<dbReference type="InterPro" id="IPR040079">
    <property type="entry name" value="Glutathione_S-Trfase"/>
</dbReference>
<dbReference type="Pfam" id="PF13410">
    <property type="entry name" value="GST_C_2"/>
    <property type="match status" value="1"/>
</dbReference>
<feature type="domain" description="GST N-terminal" evidence="1">
    <location>
        <begin position="1"/>
        <end position="77"/>
    </location>
</feature>
<dbReference type="PANTHER" id="PTHR42673">
    <property type="entry name" value="MALEYLACETOACETATE ISOMERASE"/>
    <property type="match status" value="1"/>
</dbReference>
<comment type="caution">
    <text evidence="2">The sequence shown here is derived from an EMBL/GenBank/DDBJ whole genome shotgun (WGS) entry which is preliminary data.</text>
</comment>
<dbReference type="InterPro" id="IPR036282">
    <property type="entry name" value="Glutathione-S-Trfase_C_sf"/>
</dbReference>
<dbReference type="GO" id="GO:0016034">
    <property type="term" value="F:maleylacetoacetate isomerase activity"/>
    <property type="evidence" value="ECO:0007669"/>
    <property type="project" value="TreeGrafter"/>
</dbReference>
<name>A0A2P7MQS5_9CYAN</name>
<dbReference type="CDD" id="cd00570">
    <property type="entry name" value="GST_N_family"/>
    <property type="match status" value="1"/>
</dbReference>
<dbReference type="PROSITE" id="PS51354">
    <property type="entry name" value="GLUTAREDOXIN_2"/>
    <property type="match status" value="1"/>
</dbReference>
<dbReference type="SUPFAM" id="SSF52833">
    <property type="entry name" value="Thioredoxin-like"/>
    <property type="match status" value="1"/>
</dbReference>
<dbReference type="AlphaFoldDB" id="A0A2P7MQS5"/>
<dbReference type="RefSeq" id="WP_106633082.1">
    <property type="nucleotide sequence ID" value="NZ_PXXO01000020.1"/>
</dbReference>
<keyword evidence="2" id="KW-0808">Transferase</keyword>